<evidence type="ECO:0000313" key="1">
    <source>
        <dbReference type="EMBL" id="GGA58704.1"/>
    </source>
</evidence>
<dbReference type="Proteomes" id="UP000617979">
    <property type="component" value="Unassembled WGS sequence"/>
</dbReference>
<protein>
    <recommendedName>
        <fullName evidence="3">2OG-Fe(II) oxygenase superfamily protein</fullName>
    </recommendedName>
</protein>
<evidence type="ECO:0000313" key="2">
    <source>
        <dbReference type="Proteomes" id="UP000617979"/>
    </source>
</evidence>
<dbReference type="EMBL" id="BMEX01000034">
    <property type="protein sequence ID" value="GGA58704.1"/>
    <property type="molecule type" value="Genomic_DNA"/>
</dbReference>
<keyword evidence="2" id="KW-1185">Reference proteome</keyword>
<gene>
    <name evidence="1" type="ORF">GCM10007416_34860</name>
</gene>
<sequence length="217" mass="25654">MKSPTSQASKRCLSKRDWIAVEKEYHQTKPPFEYVVLDNLLEGDICVQLQKKLVNHWGWHYRHPTRKHLHNNNPRLEEVYEIDREIRRNLPTIFDGLEYEKHWAIMNNQNTQAVIHADSVDLVLSIWLTPDEYNLDPDTGGLILYDVQKPRDFMEGFIADQYLKEHTQGKKVIIPYKYNRAVLFNPLTLHRTDDVHFASDRGIYHRINLTIAYTISS</sequence>
<evidence type="ECO:0008006" key="3">
    <source>
        <dbReference type="Google" id="ProtNLM"/>
    </source>
</evidence>
<proteinExistence type="predicted"/>
<name>A0ABQ1H4N7_9BACL</name>
<accession>A0ABQ1H4N7</accession>
<dbReference type="RefSeq" id="WP_188433764.1">
    <property type="nucleotide sequence ID" value="NZ_BMEX01000034.1"/>
</dbReference>
<organism evidence="1 2">
    <name type="scientific">Kroppenstedtia guangzhouensis</name>
    <dbReference type="NCBI Taxonomy" id="1274356"/>
    <lineage>
        <taxon>Bacteria</taxon>
        <taxon>Bacillati</taxon>
        <taxon>Bacillota</taxon>
        <taxon>Bacilli</taxon>
        <taxon>Bacillales</taxon>
        <taxon>Thermoactinomycetaceae</taxon>
        <taxon>Kroppenstedtia</taxon>
    </lineage>
</organism>
<reference evidence="2" key="1">
    <citation type="journal article" date="2019" name="Int. J. Syst. Evol. Microbiol.">
        <title>The Global Catalogue of Microorganisms (GCM) 10K type strain sequencing project: providing services to taxonomists for standard genome sequencing and annotation.</title>
        <authorList>
            <consortium name="The Broad Institute Genomics Platform"/>
            <consortium name="The Broad Institute Genome Sequencing Center for Infectious Disease"/>
            <person name="Wu L."/>
            <person name="Ma J."/>
        </authorList>
    </citation>
    <scope>NUCLEOTIDE SEQUENCE [LARGE SCALE GENOMIC DNA]</scope>
    <source>
        <strain evidence="2">CGMCC 1.12404</strain>
    </source>
</reference>
<comment type="caution">
    <text evidence="1">The sequence shown here is derived from an EMBL/GenBank/DDBJ whole genome shotgun (WGS) entry which is preliminary data.</text>
</comment>
<dbReference type="Gene3D" id="2.60.120.620">
    <property type="entry name" value="q2cbj1_9rhob like domain"/>
    <property type="match status" value="1"/>
</dbReference>